<dbReference type="OrthoDB" id="185849at2"/>
<keyword evidence="8" id="KW-1185">Reference proteome</keyword>
<dbReference type="RefSeq" id="WP_068769371.1">
    <property type="nucleotide sequence ID" value="NZ_CP109796.1"/>
</dbReference>
<evidence type="ECO:0000256" key="4">
    <source>
        <dbReference type="ARBA" id="ARBA00023136"/>
    </source>
</evidence>
<evidence type="ECO:0000313" key="8">
    <source>
        <dbReference type="Proteomes" id="UP000078486"/>
    </source>
</evidence>
<feature type="transmembrane region" description="Helical" evidence="5">
    <location>
        <begin position="55"/>
        <end position="77"/>
    </location>
</feature>
<feature type="transmembrane region" description="Helical" evidence="5">
    <location>
        <begin position="114"/>
        <end position="131"/>
    </location>
</feature>
<comment type="caution">
    <text evidence="7">The sequence shown here is derived from an EMBL/GenBank/DDBJ whole genome shotgun (WGS) entry which is preliminary data.</text>
</comment>
<dbReference type="InterPro" id="IPR051533">
    <property type="entry name" value="WaaL-like"/>
</dbReference>
<reference evidence="7 8" key="1">
    <citation type="submission" date="2016-01" db="EMBL/GenBank/DDBJ databases">
        <title>High potential of lignocellulose degradation of a new Verrucomicrobia species.</title>
        <authorList>
            <person name="Wang Y."/>
            <person name="Shi Y."/>
            <person name="Qiu Z."/>
            <person name="Liu S."/>
            <person name="Yang H."/>
        </authorList>
    </citation>
    <scope>NUCLEOTIDE SEQUENCE [LARGE SCALE GENOMIC DNA]</scope>
    <source>
        <strain evidence="7 8">TSB47</strain>
    </source>
</reference>
<evidence type="ECO:0000313" key="7">
    <source>
        <dbReference type="EMBL" id="OAM90739.1"/>
    </source>
</evidence>
<keyword evidence="2 5" id="KW-0812">Transmembrane</keyword>
<name>A0A178ING4_9BACT</name>
<dbReference type="GO" id="GO:0016020">
    <property type="term" value="C:membrane"/>
    <property type="evidence" value="ECO:0007669"/>
    <property type="project" value="UniProtKB-SubCell"/>
</dbReference>
<protein>
    <recommendedName>
        <fullName evidence="6">O-antigen ligase-related domain-containing protein</fullName>
    </recommendedName>
</protein>
<organism evidence="7 8">
    <name type="scientific">Termitidicoccus mucosus</name>
    <dbReference type="NCBI Taxonomy" id="1184151"/>
    <lineage>
        <taxon>Bacteria</taxon>
        <taxon>Pseudomonadati</taxon>
        <taxon>Verrucomicrobiota</taxon>
        <taxon>Opitutia</taxon>
        <taxon>Opitutales</taxon>
        <taxon>Opitutaceae</taxon>
        <taxon>Termitidicoccus</taxon>
    </lineage>
</organism>
<accession>A0A178ING4</accession>
<feature type="transmembrane region" description="Helical" evidence="5">
    <location>
        <begin position="207"/>
        <end position="226"/>
    </location>
</feature>
<feature type="transmembrane region" description="Helical" evidence="5">
    <location>
        <begin position="30"/>
        <end position="48"/>
    </location>
</feature>
<evidence type="ECO:0000256" key="2">
    <source>
        <dbReference type="ARBA" id="ARBA00022692"/>
    </source>
</evidence>
<evidence type="ECO:0000256" key="3">
    <source>
        <dbReference type="ARBA" id="ARBA00022989"/>
    </source>
</evidence>
<dbReference type="AlphaFoldDB" id="A0A178ING4"/>
<dbReference type="Pfam" id="PF04932">
    <property type="entry name" value="Wzy_C"/>
    <property type="match status" value="1"/>
</dbReference>
<dbReference type="Proteomes" id="UP000078486">
    <property type="component" value="Unassembled WGS sequence"/>
</dbReference>
<gene>
    <name evidence="7" type="ORF">AW736_06440</name>
</gene>
<keyword evidence="4 5" id="KW-0472">Membrane</keyword>
<dbReference type="STRING" id="1184151.AW736_06440"/>
<feature type="domain" description="O-antigen ligase-related" evidence="6">
    <location>
        <begin position="240"/>
        <end position="407"/>
    </location>
</feature>
<feature type="transmembrane region" description="Helical" evidence="5">
    <location>
        <begin position="168"/>
        <end position="187"/>
    </location>
</feature>
<dbReference type="PANTHER" id="PTHR37422:SF13">
    <property type="entry name" value="LIPOPOLYSACCHARIDE BIOSYNTHESIS PROTEIN PA4999-RELATED"/>
    <property type="match status" value="1"/>
</dbReference>
<feature type="transmembrane region" description="Helical" evidence="5">
    <location>
        <begin position="275"/>
        <end position="294"/>
    </location>
</feature>
<keyword evidence="3 5" id="KW-1133">Transmembrane helix</keyword>
<dbReference type="PANTHER" id="PTHR37422">
    <property type="entry name" value="TEICHURONIC ACID BIOSYNTHESIS PROTEIN TUAE"/>
    <property type="match status" value="1"/>
</dbReference>
<evidence type="ECO:0000256" key="1">
    <source>
        <dbReference type="ARBA" id="ARBA00004141"/>
    </source>
</evidence>
<evidence type="ECO:0000256" key="5">
    <source>
        <dbReference type="SAM" id="Phobius"/>
    </source>
</evidence>
<dbReference type="EMBL" id="LRRQ01000049">
    <property type="protein sequence ID" value="OAM90739.1"/>
    <property type="molecule type" value="Genomic_DNA"/>
</dbReference>
<feature type="transmembrane region" description="Helical" evidence="5">
    <location>
        <begin position="137"/>
        <end position="156"/>
    </location>
</feature>
<dbReference type="InterPro" id="IPR007016">
    <property type="entry name" value="O-antigen_ligase-rel_domated"/>
</dbReference>
<feature type="transmembrane region" description="Helical" evidence="5">
    <location>
        <begin position="394"/>
        <end position="417"/>
    </location>
</feature>
<comment type="subcellular location">
    <subcellularLocation>
        <location evidence="1">Membrane</location>
        <topology evidence="1">Multi-pass membrane protein</topology>
    </subcellularLocation>
</comment>
<feature type="transmembrane region" description="Helical" evidence="5">
    <location>
        <begin position="437"/>
        <end position="469"/>
    </location>
</feature>
<proteinExistence type="predicted"/>
<feature type="transmembrane region" description="Helical" evidence="5">
    <location>
        <begin position="83"/>
        <end position="102"/>
    </location>
</feature>
<sequence>MSLSAKETFVALLALGFAVCAGIWIAQGEMLLPVAVGGALLCVIAARVSPIGFNALVLGLLVTGYVIGNRGFAQLTVSGSLPLFPAEIGMAATLSVLAWACARERRLPLRRDGLNLALVLWMVLCTVRLPFDVRTHGVMALRDFAMVYYALFFFVAQQAMEEPAHRRWLRRCLLGSTLVMLPLYGVFLLRRDFFLETLTVRGLPLVWFKGDLAGTFMSLGALSWFLEYERDRRRWWAVPVALALAAGMVATQNRAAMLALAVGAAWLAAAGRWRFAGWLAASGAAAALAILLWAQATNRPWTRTPLHGVYQRVVSVVDWQGKGSYTAEGAESKGDNNRFRAVWWTTVVNETIAGDPWTGLGYGHDLAENFLRAYYADSNDEFTTRSPHNLLISIFARTGAAGLAAFLLVAVCMVRRTWRAARTCANSRDGATLADGLGPWCCAWAILASACFGVVLEGPMGAVVFWILLGAAAAWRTEPAGAKALRED</sequence>
<evidence type="ECO:0000259" key="6">
    <source>
        <dbReference type="Pfam" id="PF04932"/>
    </source>
</evidence>